<organism evidence="1 2">
    <name type="scientific">Stephania japonica</name>
    <dbReference type="NCBI Taxonomy" id="461633"/>
    <lineage>
        <taxon>Eukaryota</taxon>
        <taxon>Viridiplantae</taxon>
        <taxon>Streptophyta</taxon>
        <taxon>Embryophyta</taxon>
        <taxon>Tracheophyta</taxon>
        <taxon>Spermatophyta</taxon>
        <taxon>Magnoliopsida</taxon>
        <taxon>Ranunculales</taxon>
        <taxon>Menispermaceae</taxon>
        <taxon>Menispermoideae</taxon>
        <taxon>Cissampelideae</taxon>
        <taxon>Stephania</taxon>
    </lineage>
</organism>
<evidence type="ECO:0000313" key="2">
    <source>
        <dbReference type="Proteomes" id="UP001417504"/>
    </source>
</evidence>
<name>A0AAP0KQP0_9MAGN</name>
<gene>
    <name evidence="1" type="ORF">Sjap_003529</name>
</gene>
<dbReference type="EMBL" id="JBBNAE010000001">
    <property type="protein sequence ID" value="KAK9156049.1"/>
    <property type="molecule type" value="Genomic_DNA"/>
</dbReference>
<keyword evidence="2" id="KW-1185">Reference proteome</keyword>
<evidence type="ECO:0000313" key="1">
    <source>
        <dbReference type="EMBL" id="KAK9156049.1"/>
    </source>
</evidence>
<proteinExistence type="predicted"/>
<reference evidence="1 2" key="1">
    <citation type="submission" date="2024-01" db="EMBL/GenBank/DDBJ databases">
        <title>Genome assemblies of Stephania.</title>
        <authorList>
            <person name="Yang L."/>
        </authorList>
    </citation>
    <scope>NUCLEOTIDE SEQUENCE [LARGE SCALE GENOMIC DNA]</scope>
    <source>
        <strain evidence="1">QJT</strain>
        <tissue evidence="1">Leaf</tissue>
    </source>
</reference>
<sequence length="68" mass="7403">MHQQATLNALLSSSMSAFSSNLSSKIERTDCPSDNTFLAAQVGKNHTLPSFACFKFLLPDMISNNIIP</sequence>
<dbReference type="AlphaFoldDB" id="A0AAP0KQP0"/>
<accession>A0AAP0KQP0</accession>
<protein>
    <submittedName>
        <fullName evidence="1">Uncharacterized protein</fullName>
    </submittedName>
</protein>
<comment type="caution">
    <text evidence="1">The sequence shown here is derived from an EMBL/GenBank/DDBJ whole genome shotgun (WGS) entry which is preliminary data.</text>
</comment>
<dbReference type="Proteomes" id="UP001417504">
    <property type="component" value="Unassembled WGS sequence"/>
</dbReference>